<evidence type="ECO:0000256" key="1">
    <source>
        <dbReference type="ARBA" id="ARBA00023002"/>
    </source>
</evidence>
<organism evidence="2 3">
    <name type="scientific">Amnibacterium kyonggiense</name>
    <dbReference type="NCBI Taxonomy" id="595671"/>
    <lineage>
        <taxon>Bacteria</taxon>
        <taxon>Bacillati</taxon>
        <taxon>Actinomycetota</taxon>
        <taxon>Actinomycetes</taxon>
        <taxon>Micrococcales</taxon>
        <taxon>Microbacteriaceae</taxon>
        <taxon>Amnibacterium</taxon>
    </lineage>
</organism>
<dbReference type="PANTHER" id="PTHR43539:SF78">
    <property type="entry name" value="FLAVIN-CONTAINING MONOOXYGENASE"/>
    <property type="match status" value="1"/>
</dbReference>
<keyword evidence="1" id="KW-0560">Oxidoreductase</keyword>
<dbReference type="SUPFAM" id="SSF51905">
    <property type="entry name" value="FAD/NAD(P)-binding domain"/>
    <property type="match status" value="1"/>
</dbReference>
<protein>
    <submittedName>
        <fullName evidence="2">Thioredoxin reductase</fullName>
    </submittedName>
</protein>
<evidence type="ECO:0000313" key="3">
    <source>
        <dbReference type="Proteomes" id="UP000295344"/>
    </source>
</evidence>
<reference evidence="2 3" key="1">
    <citation type="submission" date="2019-03" db="EMBL/GenBank/DDBJ databases">
        <title>Genomic Encyclopedia of Archaeal and Bacterial Type Strains, Phase II (KMG-II): from individual species to whole genera.</title>
        <authorList>
            <person name="Goeker M."/>
        </authorList>
    </citation>
    <scope>NUCLEOTIDE SEQUENCE [LARGE SCALE GENOMIC DNA]</scope>
    <source>
        <strain evidence="2 3">DSM 24782</strain>
    </source>
</reference>
<sequence length="437" mass="45482">MDESLPVVVIGAGPQGLAAAAHLLERGIEPSVLESGDRPAAAVRQWGHVRLFSGWGELVDAAAARLLAGTGWTAPTDGYPLGTEWVESYLAPLAAALGDRVRTGVRVTGVTRLGRDRIVDAGRVEQPFVVHVTTSDGVEERILARAVLDASGTWTKPSPAGADGLPALGERTSAAVSYRVPDLANDDRFTGRHVVVIGSGHSAMTAVNELARLRDSHPDTRVTWVLRRGDIGDALGGGAADQLPARGALGIRAREAVDAGAVHLVTGFRIRAIEQTGDVVTVIAEDGRKVLGVDRVVVLTGFRPDLSFLSEVRLDLDPTLQAPRRLAAEVDPNIHSCGTVKATGAADLAQPEPGFYLLGAKSYGRAPTFLAMTGYEQVRSVVAMLAGDTAAAARVELALPDTGVCGGSGLFDVEDGAASCCTPTKQVLQLGLLPAGV</sequence>
<dbReference type="PRINTS" id="PR00368">
    <property type="entry name" value="FADPNR"/>
</dbReference>
<name>A0A4R7FRL7_9MICO</name>
<dbReference type="GO" id="GO:0050660">
    <property type="term" value="F:flavin adenine dinucleotide binding"/>
    <property type="evidence" value="ECO:0007669"/>
    <property type="project" value="TreeGrafter"/>
</dbReference>
<dbReference type="PRINTS" id="PR00411">
    <property type="entry name" value="PNDRDTASEI"/>
</dbReference>
<dbReference type="AlphaFoldDB" id="A0A4R7FRL7"/>
<dbReference type="InterPro" id="IPR036188">
    <property type="entry name" value="FAD/NAD-bd_sf"/>
</dbReference>
<comment type="caution">
    <text evidence="2">The sequence shown here is derived from an EMBL/GenBank/DDBJ whole genome shotgun (WGS) entry which is preliminary data.</text>
</comment>
<dbReference type="OrthoDB" id="7279140at2"/>
<dbReference type="Pfam" id="PF13738">
    <property type="entry name" value="Pyr_redox_3"/>
    <property type="match status" value="1"/>
</dbReference>
<dbReference type="EMBL" id="SOAM01000001">
    <property type="protein sequence ID" value="TDS80368.1"/>
    <property type="molecule type" value="Genomic_DNA"/>
</dbReference>
<dbReference type="Proteomes" id="UP000295344">
    <property type="component" value="Unassembled WGS sequence"/>
</dbReference>
<accession>A0A4R7FRL7</accession>
<gene>
    <name evidence="2" type="ORF">CLV52_0926</name>
</gene>
<dbReference type="InterPro" id="IPR050982">
    <property type="entry name" value="Auxin_biosynth/cation_transpt"/>
</dbReference>
<dbReference type="Gene3D" id="3.50.50.60">
    <property type="entry name" value="FAD/NAD(P)-binding domain"/>
    <property type="match status" value="1"/>
</dbReference>
<evidence type="ECO:0000313" key="2">
    <source>
        <dbReference type="EMBL" id="TDS80368.1"/>
    </source>
</evidence>
<dbReference type="PANTHER" id="PTHR43539">
    <property type="entry name" value="FLAVIN-BINDING MONOOXYGENASE-LIKE PROTEIN (AFU_ORTHOLOGUE AFUA_4G09220)"/>
    <property type="match status" value="1"/>
</dbReference>
<proteinExistence type="predicted"/>
<keyword evidence="3" id="KW-1185">Reference proteome</keyword>
<dbReference type="GO" id="GO:0004497">
    <property type="term" value="F:monooxygenase activity"/>
    <property type="evidence" value="ECO:0007669"/>
    <property type="project" value="TreeGrafter"/>
</dbReference>
<dbReference type="RefSeq" id="WP_133765097.1">
    <property type="nucleotide sequence ID" value="NZ_BAAARP010000001.1"/>
</dbReference>